<reference evidence="2" key="1">
    <citation type="submission" date="2023-03" db="EMBL/GenBank/DDBJ databases">
        <title>Massive genome expansion in bonnet fungi (Mycena s.s.) driven by repeated elements and novel gene families across ecological guilds.</title>
        <authorList>
            <consortium name="Lawrence Berkeley National Laboratory"/>
            <person name="Harder C.B."/>
            <person name="Miyauchi S."/>
            <person name="Viragh M."/>
            <person name="Kuo A."/>
            <person name="Thoen E."/>
            <person name="Andreopoulos B."/>
            <person name="Lu D."/>
            <person name="Skrede I."/>
            <person name="Drula E."/>
            <person name="Henrissat B."/>
            <person name="Morin E."/>
            <person name="Kohler A."/>
            <person name="Barry K."/>
            <person name="LaButti K."/>
            <person name="Morin E."/>
            <person name="Salamov A."/>
            <person name="Lipzen A."/>
            <person name="Mereny Z."/>
            <person name="Hegedus B."/>
            <person name="Baldrian P."/>
            <person name="Stursova M."/>
            <person name="Weitz H."/>
            <person name="Taylor A."/>
            <person name="Grigoriev I.V."/>
            <person name="Nagy L.G."/>
            <person name="Martin F."/>
            <person name="Kauserud H."/>
        </authorList>
    </citation>
    <scope>NUCLEOTIDE SEQUENCE</scope>
    <source>
        <strain evidence="2">9284</strain>
    </source>
</reference>
<keyword evidence="1" id="KW-0812">Transmembrane</keyword>
<accession>A0AAD7FIG8</accession>
<feature type="transmembrane region" description="Helical" evidence="1">
    <location>
        <begin position="199"/>
        <end position="219"/>
    </location>
</feature>
<proteinExistence type="predicted"/>
<name>A0AAD7FIG8_9AGAR</name>
<feature type="transmembrane region" description="Helical" evidence="1">
    <location>
        <begin position="20"/>
        <end position="38"/>
    </location>
</feature>
<evidence type="ECO:0000313" key="3">
    <source>
        <dbReference type="Proteomes" id="UP001221142"/>
    </source>
</evidence>
<feature type="transmembrane region" description="Helical" evidence="1">
    <location>
        <begin position="80"/>
        <end position="101"/>
    </location>
</feature>
<dbReference type="Proteomes" id="UP001221142">
    <property type="component" value="Unassembled WGS sequence"/>
</dbReference>
<dbReference type="EMBL" id="JARKIF010000012">
    <property type="protein sequence ID" value="KAJ7626066.1"/>
    <property type="molecule type" value="Genomic_DNA"/>
</dbReference>
<dbReference type="AlphaFoldDB" id="A0AAD7FIG8"/>
<feature type="transmembrane region" description="Helical" evidence="1">
    <location>
        <begin position="50"/>
        <end position="73"/>
    </location>
</feature>
<feature type="transmembrane region" description="Helical" evidence="1">
    <location>
        <begin position="131"/>
        <end position="152"/>
    </location>
</feature>
<organism evidence="2 3">
    <name type="scientific">Roridomyces roridus</name>
    <dbReference type="NCBI Taxonomy" id="1738132"/>
    <lineage>
        <taxon>Eukaryota</taxon>
        <taxon>Fungi</taxon>
        <taxon>Dikarya</taxon>
        <taxon>Basidiomycota</taxon>
        <taxon>Agaricomycotina</taxon>
        <taxon>Agaricomycetes</taxon>
        <taxon>Agaricomycetidae</taxon>
        <taxon>Agaricales</taxon>
        <taxon>Marasmiineae</taxon>
        <taxon>Mycenaceae</taxon>
        <taxon>Roridomyces</taxon>
    </lineage>
</organism>
<keyword evidence="3" id="KW-1185">Reference proteome</keyword>
<keyword evidence="1" id="KW-0472">Membrane</keyword>
<evidence type="ECO:0000256" key="1">
    <source>
        <dbReference type="SAM" id="Phobius"/>
    </source>
</evidence>
<sequence length="254" mass="28385">MEIKYIWRSKLRPGTCWFLAVRYIGLAATLAMIPYHFMVLDHESCSKLQWMREIIIVAQELLIEVTLALRVLAMYSFNRWIFSGFATGICTLTGISLWAMIAYGKRTDLLVAPGLSGCHAAYSHSAALRPAAIWEVVLACDILVFVLTVRRAHQRRRMPHYSGSLMARMETDGTMYFGMIVLANFGNVLSFYVGDILTVGLLSWFTTNLSITLLCRLMLNLHEAAAVGMSDTTTDGGDITVSIRFTAPRAGEEE</sequence>
<feature type="transmembrane region" description="Helical" evidence="1">
    <location>
        <begin position="173"/>
        <end position="193"/>
    </location>
</feature>
<comment type="caution">
    <text evidence="2">The sequence shown here is derived from an EMBL/GenBank/DDBJ whole genome shotgun (WGS) entry which is preliminary data.</text>
</comment>
<evidence type="ECO:0000313" key="2">
    <source>
        <dbReference type="EMBL" id="KAJ7626066.1"/>
    </source>
</evidence>
<protein>
    <submittedName>
        <fullName evidence="2">Uncharacterized protein</fullName>
    </submittedName>
</protein>
<gene>
    <name evidence="2" type="ORF">FB45DRAFT_922878</name>
</gene>
<keyword evidence="1" id="KW-1133">Transmembrane helix</keyword>